<accession>A0A3P7JR41</accession>
<comment type="subcellular location">
    <subcellularLocation>
        <location evidence="1">Peroxisome</location>
    </subcellularLocation>
</comment>
<dbReference type="InterPro" id="IPR000873">
    <property type="entry name" value="AMP-dep_synth/lig_dom"/>
</dbReference>
<protein>
    <recommendedName>
        <fullName evidence="3">AMP-dependent synthetase/ligase domain-containing protein</fullName>
    </recommendedName>
</protein>
<proteinExistence type="predicted"/>
<evidence type="ECO:0000313" key="4">
    <source>
        <dbReference type="EMBL" id="VDM78737.1"/>
    </source>
</evidence>
<dbReference type="SUPFAM" id="SSF56801">
    <property type="entry name" value="Acetyl-CoA synthetase-like"/>
    <property type="match status" value="1"/>
</dbReference>
<dbReference type="PANTHER" id="PTHR24096:SF381">
    <property type="entry name" value="4-COUMARATE--COA LIGASE 1-LIKE"/>
    <property type="match status" value="1"/>
</dbReference>
<evidence type="ECO:0000256" key="2">
    <source>
        <dbReference type="ARBA" id="ARBA00023140"/>
    </source>
</evidence>
<evidence type="ECO:0000313" key="5">
    <source>
        <dbReference type="Proteomes" id="UP000270094"/>
    </source>
</evidence>
<feature type="domain" description="AMP-dependent synthetase/ligase" evidence="3">
    <location>
        <begin position="21"/>
        <end position="211"/>
    </location>
</feature>
<keyword evidence="2" id="KW-0576">Peroxisome</keyword>
<dbReference type="GO" id="GO:0016405">
    <property type="term" value="F:CoA-ligase activity"/>
    <property type="evidence" value="ECO:0007669"/>
    <property type="project" value="TreeGrafter"/>
</dbReference>
<dbReference type="Gene3D" id="3.40.50.980">
    <property type="match status" value="1"/>
</dbReference>
<organism evidence="4 5">
    <name type="scientific">Strongylus vulgaris</name>
    <name type="common">Blood worm</name>
    <dbReference type="NCBI Taxonomy" id="40348"/>
    <lineage>
        <taxon>Eukaryota</taxon>
        <taxon>Metazoa</taxon>
        <taxon>Ecdysozoa</taxon>
        <taxon>Nematoda</taxon>
        <taxon>Chromadorea</taxon>
        <taxon>Rhabditida</taxon>
        <taxon>Rhabditina</taxon>
        <taxon>Rhabditomorpha</taxon>
        <taxon>Strongyloidea</taxon>
        <taxon>Strongylidae</taxon>
        <taxon>Strongylus</taxon>
    </lineage>
</organism>
<reference evidence="4 5" key="1">
    <citation type="submission" date="2018-11" db="EMBL/GenBank/DDBJ databases">
        <authorList>
            <consortium name="Pathogen Informatics"/>
        </authorList>
    </citation>
    <scope>NUCLEOTIDE SEQUENCE [LARGE SCALE GENOMIC DNA]</scope>
</reference>
<dbReference type="Gene3D" id="3.40.50.12780">
    <property type="entry name" value="N-terminal domain of ligase-like"/>
    <property type="match status" value="1"/>
</dbReference>
<dbReference type="Pfam" id="PF00501">
    <property type="entry name" value="AMP-binding"/>
    <property type="match status" value="1"/>
</dbReference>
<keyword evidence="5" id="KW-1185">Reference proteome</keyword>
<sequence length="212" mass="23724">MIRSRFPKLEVPGLAFHEYFFKTTRKYADDVAMINNDTKEQFTFSDLKNKAKFVARALIAMGVEKGEVVILCLDNTPEAVYLFLAISLAGAVASILSPKLNAAGAVASILSPKLNADEMHFQFVESDTRVVFADPSALLEVQRLFRRINKPHRIICTGPRDLADLFPILDDLHFLANEVVTMPRIQPKADIVYMPFSSGIHGKRKAILTSHY</sequence>
<name>A0A3P7JR41_STRVU</name>
<dbReference type="OrthoDB" id="10253869at2759"/>
<dbReference type="Proteomes" id="UP000270094">
    <property type="component" value="Unassembled WGS sequence"/>
</dbReference>
<dbReference type="AlphaFoldDB" id="A0A3P7JR41"/>
<feature type="non-terminal residue" evidence="4">
    <location>
        <position position="212"/>
    </location>
</feature>
<dbReference type="EMBL" id="UYYB01102785">
    <property type="protein sequence ID" value="VDM78737.1"/>
    <property type="molecule type" value="Genomic_DNA"/>
</dbReference>
<dbReference type="PANTHER" id="PTHR24096">
    <property type="entry name" value="LONG-CHAIN-FATTY-ACID--COA LIGASE"/>
    <property type="match status" value="1"/>
</dbReference>
<dbReference type="InterPro" id="IPR042099">
    <property type="entry name" value="ANL_N_sf"/>
</dbReference>
<evidence type="ECO:0000259" key="3">
    <source>
        <dbReference type="Pfam" id="PF00501"/>
    </source>
</evidence>
<gene>
    <name evidence="4" type="ORF">SVUK_LOCUS13735</name>
</gene>
<evidence type="ECO:0000256" key="1">
    <source>
        <dbReference type="ARBA" id="ARBA00004275"/>
    </source>
</evidence>
<dbReference type="GO" id="GO:0005777">
    <property type="term" value="C:peroxisome"/>
    <property type="evidence" value="ECO:0007669"/>
    <property type="project" value="UniProtKB-SubCell"/>
</dbReference>